<feature type="transmembrane region" description="Helical" evidence="1">
    <location>
        <begin position="112"/>
        <end position="131"/>
    </location>
</feature>
<organism evidence="2">
    <name type="scientific">Lygus hesperus</name>
    <name type="common">Western plant bug</name>
    <dbReference type="NCBI Taxonomy" id="30085"/>
    <lineage>
        <taxon>Eukaryota</taxon>
        <taxon>Metazoa</taxon>
        <taxon>Ecdysozoa</taxon>
        <taxon>Arthropoda</taxon>
        <taxon>Hexapoda</taxon>
        <taxon>Insecta</taxon>
        <taxon>Pterygota</taxon>
        <taxon>Neoptera</taxon>
        <taxon>Paraneoptera</taxon>
        <taxon>Hemiptera</taxon>
        <taxon>Heteroptera</taxon>
        <taxon>Panheteroptera</taxon>
        <taxon>Cimicomorpha</taxon>
        <taxon>Miridae</taxon>
        <taxon>Mirini</taxon>
        <taxon>Lygus</taxon>
    </lineage>
</organism>
<accession>A0A146L297</accession>
<sequence length="574" mass="64077">MIVGSKSKVVEIPFEDVFPVDGKTPKMAGTKIVKKVPPDGGWGWVIVFAFAMSNIVAIPVLQNFGLLFRNIFVELNFTATDVSTIINVNSAAGLFVGLFNGPLLKKFGYRKFALLGASLMFAGFLVTGFATTMWEFIIFYGIINSIGINILISSFSLALNSYFLKKRSIASGFSSTLTGLGPVFMPLLISKSIEWNSARGTALLLSGLLLHSIMAAMLLQPVKWHQKIEIEEEELEPLKEDDSNKENGRVLTIDLDKAKGSTLDLDQEALDLEPSTPSHILEGVTYPRRVSIVEQLGRRDLSQSRISLYDRNVVVEPDTKWWNSKESIKENRCMRRRRTLTSDCEESATPDILMTGDKSEEVEAKKKGCWQRIVKMFDLDLLKDPVYFNIWLGMSIAFTGEINFSLMTPVILGDRNFDISETAKIMSTIATADIIFRFVSPFIGNYLKLPPRQMYMISLVMLATTRFSLTCVTSYYHTLIVAVGLGVAKGFRTVYMSLVIPNHVPLEKLASASGLQTVLNGLFLFTFGPVVGVLRDVFGTYDVIIHLTNIMSLVTVTMWSIEMLIVWQHKKSKS</sequence>
<keyword evidence="1" id="KW-0472">Membrane</keyword>
<dbReference type="GO" id="GO:0008028">
    <property type="term" value="F:monocarboxylic acid transmembrane transporter activity"/>
    <property type="evidence" value="ECO:0007669"/>
    <property type="project" value="TreeGrafter"/>
</dbReference>
<evidence type="ECO:0000313" key="2">
    <source>
        <dbReference type="EMBL" id="JAQ02681.1"/>
    </source>
</evidence>
<protein>
    <submittedName>
        <fullName evidence="2">Monocarboxylate transporter 1</fullName>
    </submittedName>
</protein>
<feature type="transmembrane region" description="Helical" evidence="1">
    <location>
        <begin position="467"/>
        <end position="488"/>
    </location>
</feature>
<keyword evidence="1" id="KW-1133">Transmembrane helix</keyword>
<dbReference type="AlphaFoldDB" id="A0A146L297"/>
<dbReference type="PANTHER" id="PTHR11360">
    <property type="entry name" value="MONOCARBOXYLATE TRANSPORTER"/>
    <property type="match status" value="1"/>
</dbReference>
<feature type="transmembrane region" description="Helical" evidence="1">
    <location>
        <begin position="425"/>
        <end position="447"/>
    </location>
</feature>
<dbReference type="SUPFAM" id="SSF103473">
    <property type="entry name" value="MFS general substrate transporter"/>
    <property type="match status" value="1"/>
</dbReference>
<evidence type="ECO:0000256" key="1">
    <source>
        <dbReference type="SAM" id="Phobius"/>
    </source>
</evidence>
<feature type="transmembrane region" description="Helical" evidence="1">
    <location>
        <begin position="543"/>
        <end position="567"/>
    </location>
</feature>
<proteinExistence type="predicted"/>
<dbReference type="InterPro" id="IPR050327">
    <property type="entry name" value="Proton-linked_MCT"/>
</dbReference>
<name>A0A146L297_LYGHE</name>
<dbReference type="PANTHER" id="PTHR11360:SF237">
    <property type="entry name" value="MONOCARBOXYLATE TRANSPORTER 12-B-LIKE PROTEIN"/>
    <property type="match status" value="1"/>
</dbReference>
<gene>
    <name evidence="2" type="primary">Slc16a1_0</name>
    <name evidence="2" type="ORF">g.73841</name>
</gene>
<dbReference type="InterPro" id="IPR011701">
    <property type="entry name" value="MFS"/>
</dbReference>
<reference evidence="2" key="1">
    <citation type="journal article" date="2016" name="Gigascience">
        <title>De novo construction of an expanded transcriptome assembly for the western tarnished plant bug, Lygus hesperus.</title>
        <authorList>
            <person name="Tassone E.E."/>
            <person name="Geib S.M."/>
            <person name="Hall B."/>
            <person name="Fabrick J.A."/>
            <person name="Brent C.S."/>
            <person name="Hull J.J."/>
        </authorList>
    </citation>
    <scope>NUCLEOTIDE SEQUENCE</scope>
</reference>
<dbReference type="EMBL" id="GDHC01015948">
    <property type="protein sequence ID" value="JAQ02681.1"/>
    <property type="molecule type" value="Transcribed_RNA"/>
</dbReference>
<feature type="transmembrane region" description="Helical" evidence="1">
    <location>
        <begin position="82"/>
        <end position="100"/>
    </location>
</feature>
<dbReference type="Pfam" id="PF07690">
    <property type="entry name" value="MFS_1"/>
    <property type="match status" value="1"/>
</dbReference>
<feature type="transmembrane region" description="Helical" evidence="1">
    <location>
        <begin position="169"/>
        <end position="189"/>
    </location>
</feature>
<feature type="transmembrane region" description="Helical" evidence="1">
    <location>
        <begin position="509"/>
        <end position="531"/>
    </location>
</feature>
<feature type="transmembrane region" description="Helical" evidence="1">
    <location>
        <begin position="41"/>
        <end position="62"/>
    </location>
</feature>
<dbReference type="Gene3D" id="1.20.1250.20">
    <property type="entry name" value="MFS general substrate transporter like domains"/>
    <property type="match status" value="1"/>
</dbReference>
<keyword evidence="1" id="KW-0812">Transmembrane</keyword>
<dbReference type="InterPro" id="IPR036259">
    <property type="entry name" value="MFS_trans_sf"/>
</dbReference>
<feature type="transmembrane region" description="Helical" evidence="1">
    <location>
        <begin position="201"/>
        <end position="219"/>
    </location>
</feature>
<feature type="transmembrane region" description="Helical" evidence="1">
    <location>
        <begin position="137"/>
        <end position="157"/>
    </location>
</feature>